<dbReference type="GO" id="GO:0015293">
    <property type="term" value="F:symporter activity"/>
    <property type="evidence" value="ECO:0007669"/>
    <property type="project" value="UniProtKB-KW"/>
</dbReference>
<evidence type="ECO:0000256" key="5">
    <source>
        <dbReference type="ARBA" id="ARBA00023136"/>
    </source>
</evidence>
<organism evidence="8 9">
    <name type="scientific">Syntrophotalea acetylenica</name>
    <name type="common">Pelobacter acetylenicus</name>
    <dbReference type="NCBI Taxonomy" id="29542"/>
    <lineage>
        <taxon>Bacteria</taxon>
        <taxon>Pseudomonadati</taxon>
        <taxon>Thermodesulfobacteriota</taxon>
        <taxon>Desulfuromonadia</taxon>
        <taxon>Desulfuromonadales</taxon>
        <taxon>Syntrophotaleaceae</taxon>
        <taxon>Syntrophotalea</taxon>
    </lineage>
</organism>
<evidence type="ECO:0000313" key="8">
    <source>
        <dbReference type="EMBL" id="APG26003.1"/>
    </source>
</evidence>
<dbReference type="PANTHER" id="PTHR42948:SF1">
    <property type="entry name" value="TRANSPORTER"/>
    <property type="match status" value="1"/>
</dbReference>
<feature type="transmembrane region" description="Helical" evidence="7">
    <location>
        <begin position="150"/>
        <end position="172"/>
    </location>
</feature>
<dbReference type="InterPro" id="IPR000175">
    <property type="entry name" value="Na/ntran_symport"/>
</dbReference>
<dbReference type="PROSITE" id="PS50267">
    <property type="entry name" value="NA_NEUROTRAN_SYMP_3"/>
    <property type="match status" value="1"/>
</dbReference>
<dbReference type="InterPro" id="IPR047218">
    <property type="entry name" value="YocR/YhdH-like"/>
</dbReference>
<dbReference type="EMBL" id="CP015518">
    <property type="protein sequence ID" value="APG26003.1"/>
    <property type="molecule type" value="Genomic_DNA"/>
</dbReference>
<evidence type="ECO:0000256" key="2">
    <source>
        <dbReference type="ARBA" id="ARBA00022448"/>
    </source>
</evidence>
<protein>
    <recommendedName>
        <fullName evidence="6">Transporter</fullName>
    </recommendedName>
</protein>
<feature type="transmembrane region" description="Helical" evidence="7">
    <location>
        <begin position="304"/>
        <end position="334"/>
    </location>
</feature>
<name>A0A1L3GJ85_SYNAC</name>
<dbReference type="Pfam" id="PF00209">
    <property type="entry name" value="SNF"/>
    <property type="match status" value="2"/>
</dbReference>
<evidence type="ECO:0000256" key="7">
    <source>
        <dbReference type="SAM" id="Phobius"/>
    </source>
</evidence>
<reference evidence="8 9" key="1">
    <citation type="journal article" date="2017" name="Genome Announc.">
        <title>Complete Genome Sequences of Two Acetylene-Fermenting Pelobacter acetylenicus Strains.</title>
        <authorList>
            <person name="Sutton J.M."/>
            <person name="Baesman S.M."/>
            <person name="Fierst J.L."/>
            <person name="Poret-Peterson A.T."/>
            <person name="Oremland R.S."/>
            <person name="Dunlap D.S."/>
            <person name="Akob D.M."/>
        </authorList>
    </citation>
    <scope>NUCLEOTIDE SEQUENCE [LARGE SCALE GENOMIC DNA]</scope>
    <source>
        <strain evidence="8 9">DSM 3247</strain>
    </source>
</reference>
<keyword evidence="9" id="KW-1185">Reference proteome</keyword>
<feature type="transmembrane region" description="Helical" evidence="7">
    <location>
        <begin position="264"/>
        <end position="284"/>
    </location>
</feature>
<feature type="transmembrane region" description="Helical" evidence="7">
    <location>
        <begin position="426"/>
        <end position="446"/>
    </location>
</feature>
<feature type="transmembrane region" description="Helical" evidence="7">
    <location>
        <begin position="44"/>
        <end position="69"/>
    </location>
</feature>
<dbReference type="Proteomes" id="UP000182264">
    <property type="component" value="Chromosome"/>
</dbReference>
<sequence>MDARSSTRKGWASRAGFVLAAAGSAVGLGNIWKFPYITGTYGGGAFVLVYLGCILLLGLPIMVAELIIGRCGQRDAIGSFLVLEGPDSRWKWVGAVSVVAAFLLLAFYSVVAGWSFDYVFKAASGEFSKGGTEQIGGLFLKLTASAFRGLFWQALFLAATAGIVIGGIRGGIERWSKILMPALFGLLILLFLHSMFSPGGMLALRFLFTPDFSLLAPRALLGALGHAFFTLSLGAGVMITYGSYLDAEADLFGLSFRIAALDTLVALLASLTIFSVVFSAGMPIDGGPGLVFKTLPILFLQLPFGKLLALLFFLLLAFAALTSAISMLEVVVAYAVDEWCWPRGRATGVVGLAAFFLGIPCGLSFNVLKGFALLPGHTVFESLDLLVSSYMLPLGGLMVAVYVGWRWTRDRQCSAFVNLHPEGRLFAAWRFVLRYFAPAAVLIILFNEAGWLG</sequence>
<comment type="subcellular location">
    <subcellularLocation>
        <location evidence="1">Membrane</location>
        <topology evidence="1">Multi-pass membrane protein</topology>
    </subcellularLocation>
</comment>
<feature type="transmembrane region" description="Helical" evidence="7">
    <location>
        <begin position="385"/>
        <end position="405"/>
    </location>
</feature>
<keyword evidence="3 6" id="KW-0812">Transmembrane</keyword>
<dbReference type="AlphaFoldDB" id="A0A1L3GJ85"/>
<keyword evidence="2 6" id="KW-0813">Transport</keyword>
<evidence type="ECO:0000256" key="4">
    <source>
        <dbReference type="ARBA" id="ARBA00022989"/>
    </source>
</evidence>
<feature type="transmembrane region" description="Helical" evidence="7">
    <location>
        <begin position="346"/>
        <end position="365"/>
    </location>
</feature>
<proteinExistence type="inferred from homology"/>
<dbReference type="NCBIfam" id="NF037979">
    <property type="entry name" value="Na_transp"/>
    <property type="match status" value="1"/>
</dbReference>
<dbReference type="RefSeq" id="WP_072287842.1">
    <property type="nucleotide sequence ID" value="NZ_CP015518.1"/>
</dbReference>
<comment type="similarity">
    <text evidence="6">Belongs to the sodium:neurotransmitter symporter (SNF) (TC 2.A.22) family.</text>
</comment>
<feature type="transmembrane region" description="Helical" evidence="7">
    <location>
        <begin position="184"/>
        <end position="208"/>
    </location>
</feature>
<feature type="transmembrane region" description="Helical" evidence="7">
    <location>
        <begin position="220"/>
        <end position="244"/>
    </location>
</feature>
<feature type="transmembrane region" description="Helical" evidence="7">
    <location>
        <begin position="12"/>
        <end position="32"/>
    </location>
</feature>
<evidence type="ECO:0000256" key="1">
    <source>
        <dbReference type="ARBA" id="ARBA00004141"/>
    </source>
</evidence>
<dbReference type="SUPFAM" id="SSF161070">
    <property type="entry name" value="SNF-like"/>
    <property type="match status" value="1"/>
</dbReference>
<gene>
    <name evidence="8" type="ORF">A7E75_14045</name>
</gene>
<evidence type="ECO:0000256" key="6">
    <source>
        <dbReference type="RuleBase" id="RU003732"/>
    </source>
</evidence>
<dbReference type="InterPro" id="IPR037272">
    <property type="entry name" value="SNS_sf"/>
</dbReference>
<dbReference type="PRINTS" id="PR00176">
    <property type="entry name" value="NANEUSMPORT"/>
</dbReference>
<dbReference type="GO" id="GO:0016020">
    <property type="term" value="C:membrane"/>
    <property type="evidence" value="ECO:0007669"/>
    <property type="project" value="UniProtKB-SubCell"/>
</dbReference>
<keyword evidence="5 7" id="KW-0472">Membrane</keyword>
<keyword evidence="6" id="KW-0769">Symport</keyword>
<feature type="transmembrane region" description="Helical" evidence="7">
    <location>
        <begin position="90"/>
        <end position="111"/>
    </location>
</feature>
<keyword evidence="4 7" id="KW-1133">Transmembrane helix</keyword>
<dbReference type="CDD" id="cd10336">
    <property type="entry name" value="SLC6sbd_Tyt1-Like"/>
    <property type="match status" value="1"/>
</dbReference>
<dbReference type="PROSITE" id="PS00610">
    <property type="entry name" value="NA_NEUROTRAN_SYMP_1"/>
    <property type="match status" value="1"/>
</dbReference>
<accession>A0A1L3GJ85</accession>
<dbReference type="PANTHER" id="PTHR42948">
    <property type="entry name" value="TRANSPORTER"/>
    <property type="match status" value="1"/>
</dbReference>
<evidence type="ECO:0000313" key="9">
    <source>
        <dbReference type="Proteomes" id="UP000182264"/>
    </source>
</evidence>
<evidence type="ECO:0000256" key="3">
    <source>
        <dbReference type="ARBA" id="ARBA00022692"/>
    </source>
</evidence>